<sequence length="181" mass="20298">MSMKFSFLIIILIMTGCSKKAQITSIDKDITSFHLNSISIALTLGSGVIPDDTSFTSQSTLQTEFKDALEKHLKKRGIYSTDATANAAEVDIKVNYERRLSWEDSALNQVNTPNQIRKLKTNQELLELKATGYTAKYAYLDNSALVNIEIMALQRDQNNESSDIELMSEKIVQNLAKTIQK</sequence>
<evidence type="ECO:0008006" key="3">
    <source>
        <dbReference type="Google" id="ProtNLM"/>
    </source>
</evidence>
<accession>A0A934N4J5</accession>
<gene>
    <name evidence="1" type="ORF">I8J31_00085</name>
</gene>
<comment type="caution">
    <text evidence="1">The sequence shown here is derived from an EMBL/GenBank/DDBJ whole genome shotgun (WGS) entry which is preliminary data.</text>
</comment>
<reference evidence="1" key="1">
    <citation type="submission" date="2020-12" db="EMBL/GenBank/DDBJ databases">
        <title>Marinomonas arctica sp. nov., a psychrotolerant bacterium isolated from the Arctic.</title>
        <authorList>
            <person name="Zhang Y."/>
        </authorList>
    </citation>
    <scope>NUCLEOTIDE SEQUENCE</scope>
    <source>
        <strain evidence="1">C1424</strain>
    </source>
</reference>
<dbReference type="AlphaFoldDB" id="A0A934N4J5"/>
<dbReference type="RefSeq" id="WP_199466152.1">
    <property type="nucleotide sequence ID" value="NZ_JAEMNX010000001.1"/>
</dbReference>
<evidence type="ECO:0000313" key="1">
    <source>
        <dbReference type="EMBL" id="MBJ7536066.1"/>
    </source>
</evidence>
<dbReference type="EMBL" id="JAEMNX010000001">
    <property type="protein sequence ID" value="MBJ7536066.1"/>
    <property type="molecule type" value="Genomic_DNA"/>
</dbReference>
<keyword evidence="2" id="KW-1185">Reference proteome</keyword>
<evidence type="ECO:0000313" key="2">
    <source>
        <dbReference type="Proteomes" id="UP000628710"/>
    </source>
</evidence>
<organism evidence="1 2">
    <name type="scientific">Marinomonas transparens</name>
    <dbReference type="NCBI Taxonomy" id="2795388"/>
    <lineage>
        <taxon>Bacteria</taxon>
        <taxon>Pseudomonadati</taxon>
        <taxon>Pseudomonadota</taxon>
        <taxon>Gammaproteobacteria</taxon>
        <taxon>Oceanospirillales</taxon>
        <taxon>Oceanospirillaceae</taxon>
        <taxon>Marinomonas</taxon>
    </lineage>
</organism>
<protein>
    <recommendedName>
        <fullName evidence="3">Lipoprotein</fullName>
    </recommendedName>
</protein>
<name>A0A934N4J5_9GAMM</name>
<dbReference type="Proteomes" id="UP000628710">
    <property type="component" value="Unassembled WGS sequence"/>
</dbReference>
<dbReference type="PROSITE" id="PS51257">
    <property type="entry name" value="PROKAR_LIPOPROTEIN"/>
    <property type="match status" value="1"/>
</dbReference>
<proteinExistence type="predicted"/>